<name>A0A918B6T4_9ACTN</name>
<dbReference type="Pfam" id="PF00161">
    <property type="entry name" value="RIP"/>
    <property type="match status" value="1"/>
</dbReference>
<dbReference type="GO" id="GO:0030598">
    <property type="term" value="F:rRNA N-glycosylase activity"/>
    <property type="evidence" value="ECO:0007669"/>
    <property type="project" value="InterPro"/>
</dbReference>
<reference evidence="2" key="1">
    <citation type="journal article" date="2014" name="Int. J. Syst. Evol. Microbiol.">
        <title>Complete genome sequence of Corynebacterium casei LMG S-19264T (=DSM 44701T), isolated from a smear-ripened cheese.</title>
        <authorList>
            <consortium name="US DOE Joint Genome Institute (JGI-PGF)"/>
            <person name="Walter F."/>
            <person name="Albersmeier A."/>
            <person name="Kalinowski J."/>
            <person name="Ruckert C."/>
        </authorList>
    </citation>
    <scope>NUCLEOTIDE SEQUENCE</scope>
    <source>
        <strain evidence="2">JCM 4335</strain>
    </source>
</reference>
<protein>
    <recommendedName>
        <fullName evidence="4">rRNA N-glycosylase</fullName>
    </recommendedName>
</protein>
<dbReference type="InterPro" id="IPR016138">
    <property type="entry name" value="Ribosome_inactivat_prot_sub1"/>
</dbReference>
<dbReference type="PRINTS" id="PR00396">
    <property type="entry name" value="SHIGARICIN"/>
</dbReference>
<comment type="caution">
    <text evidence="2">The sequence shown here is derived from an EMBL/GenBank/DDBJ whole genome shotgun (WGS) entry which is preliminary data.</text>
</comment>
<evidence type="ECO:0000313" key="3">
    <source>
        <dbReference type="Proteomes" id="UP000654123"/>
    </source>
</evidence>
<evidence type="ECO:0008006" key="4">
    <source>
        <dbReference type="Google" id="ProtNLM"/>
    </source>
</evidence>
<evidence type="ECO:0000256" key="1">
    <source>
        <dbReference type="SAM" id="SignalP"/>
    </source>
</evidence>
<dbReference type="AlphaFoldDB" id="A0A918B6T4"/>
<keyword evidence="3" id="KW-1185">Reference proteome</keyword>
<gene>
    <name evidence="2" type="ORF">GCM10010249_60030</name>
</gene>
<dbReference type="Proteomes" id="UP000654123">
    <property type="component" value="Unassembled WGS sequence"/>
</dbReference>
<dbReference type="Gene3D" id="3.40.420.10">
    <property type="entry name" value="Ricin (A subunit), domain 1"/>
    <property type="match status" value="1"/>
</dbReference>
<dbReference type="GO" id="GO:0017148">
    <property type="term" value="P:negative regulation of translation"/>
    <property type="evidence" value="ECO:0007669"/>
    <property type="project" value="InterPro"/>
</dbReference>
<feature type="signal peptide" evidence="1">
    <location>
        <begin position="1"/>
        <end position="31"/>
    </location>
</feature>
<dbReference type="PANTHER" id="PTHR33453:SF34">
    <property type="entry name" value="RIBOSOME-INACTIVATING PROTEIN"/>
    <property type="match status" value="1"/>
</dbReference>
<reference evidence="2" key="2">
    <citation type="submission" date="2020-09" db="EMBL/GenBank/DDBJ databases">
        <authorList>
            <person name="Sun Q."/>
            <person name="Ohkuma M."/>
        </authorList>
    </citation>
    <scope>NUCLEOTIDE SEQUENCE</scope>
    <source>
        <strain evidence="2">JCM 4335</strain>
    </source>
</reference>
<dbReference type="PROSITE" id="PS51318">
    <property type="entry name" value="TAT"/>
    <property type="match status" value="1"/>
</dbReference>
<sequence length="322" mass="36017">MSERELSRRSFTRFGAAALALPALGTLQGLAAPQAYANTSNLWTDFDWRLAGYENGHNGMFGRQYFSLVRALRDLVSQPMAGAQNDPDFFDTTRFAHESSRRVIRILLWNTDNRANVALYFNVDNLYLMGFTAHGRHYRFDDARFAHLSASIGNRFNQRAPLVTVMNSNGNYGELNASAEWRGGQQYTTFNFLHHLHVLEGANQDNVDSVAVHRALAFFIGATSEAARFAWIEERIANVLMNGEDVRDPARPRHLGTFGTGLQNAWDPLSVLAHQTMEGHAGRAVYIDGREYRDFRDIANGHNRGASAPRIAPFIAILGKGL</sequence>
<dbReference type="InterPro" id="IPR036041">
    <property type="entry name" value="Ribosome-inact_prot_sf"/>
</dbReference>
<evidence type="ECO:0000313" key="2">
    <source>
        <dbReference type="EMBL" id="GGQ33505.1"/>
    </source>
</evidence>
<dbReference type="InterPro" id="IPR001574">
    <property type="entry name" value="Ribosome_inactivat_prot"/>
</dbReference>
<dbReference type="PANTHER" id="PTHR33453">
    <property type="match status" value="1"/>
</dbReference>
<accession>A0A918B6T4</accession>
<proteinExistence type="predicted"/>
<dbReference type="InterPro" id="IPR017989">
    <property type="entry name" value="Ribosome_inactivat_1/2"/>
</dbReference>
<organism evidence="2 3">
    <name type="scientific">Streptomyces roseolilacinus</name>
    <dbReference type="NCBI Taxonomy" id="66904"/>
    <lineage>
        <taxon>Bacteria</taxon>
        <taxon>Bacillati</taxon>
        <taxon>Actinomycetota</taxon>
        <taxon>Actinomycetes</taxon>
        <taxon>Kitasatosporales</taxon>
        <taxon>Streptomycetaceae</taxon>
        <taxon>Streptomyces</taxon>
    </lineage>
</organism>
<feature type="chain" id="PRO_5039300300" description="rRNA N-glycosylase" evidence="1">
    <location>
        <begin position="32"/>
        <end position="322"/>
    </location>
</feature>
<keyword evidence="1" id="KW-0732">Signal</keyword>
<dbReference type="EMBL" id="BMSV01000021">
    <property type="protein sequence ID" value="GGQ33505.1"/>
    <property type="molecule type" value="Genomic_DNA"/>
</dbReference>
<dbReference type="RefSeq" id="WP_189538301.1">
    <property type="nucleotide sequence ID" value="NZ_BMSV01000021.1"/>
</dbReference>
<dbReference type="SUPFAM" id="SSF56371">
    <property type="entry name" value="Ribosome inactivating proteins (RIP)"/>
    <property type="match status" value="1"/>
</dbReference>
<dbReference type="InterPro" id="IPR006311">
    <property type="entry name" value="TAT_signal"/>
</dbReference>